<sequence length="116" mass="12585">MMLGYVVYVLAASLLVGVAGYRPSTLVSFLMALPAAGAVGYAVLWKFRSVNSREGLERHVQLEAMAAAFLITMLSSLTYALLEVFASVAPISMWFVWTVGMLAWCAASVVLNRKYG</sequence>
<evidence type="ECO:0000256" key="1">
    <source>
        <dbReference type="SAM" id="Phobius"/>
    </source>
</evidence>
<gene>
    <name evidence="2" type="ORF">SAMN04489726_7692</name>
</gene>
<keyword evidence="1" id="KW-1133">Transmembrane helix</keyword>
<dbReference type="EMBL" id="LT629701">
    <property type="protein sequence ID" value="SDN67249.1"/>
    <property type="molecule type" value="Genomic_DNA"/>
</dbReference>
<keyword evidence="1" id="KW-0472">Membrane</keyword>
<keyword evidence="1" id="KW-0812">Transmembrane</keyword>
<dbReference type="AlphaFoldDB" id="A0A1H0DB08"/>
<proteinExistence type="predicted"/>
<dbReference type="Proteomes" id="UP000183376">
    <property type="component" value="Chromosome I"/>
</dbReference>
<organism evidence="2 3">
    <name type="scientific">Allokutzneria albata</name>
    <name type="common">Kibdelosporangium albatum</name>
    <dbReference type="NCBI Taxonomy" id="211114"/>
    <lineage>
        <taxon>Bacteria</taxon>
        <taxon>Bacillati</taxon>
        <taxon>Actinomycetota</taxon>
        <taxon>Actinomycetes</taxon>
        <taxon>Pseudonocardiales</taxon>
        <taxon>Pseudonocardiaceae</taxon>
        <taxon>Allokutzneria</taxon>
    </lineage>
</organism>
<dbReference type="eggNOG" id="ENOG50322SS">
    <property type="taxonomic scope" value="Bacteria"/>
</dbReference>
<feature type="transmembrane region" description="Helical" evidence="1">
    <location>
        <begin position="64"/>
        <end position="82"/>
    </location>
</feature>
<feature type="transmembrane region" description="Helical" evidence="1">
    <location>
        <begin position="94"/>
        <end position="111"/>
    </location>
</feature>
<reference evidence="2 3" key="1">
    <citation type="submission" date="2016-10" db="EMBL/GenBank/DDBJ databases">
        <authorList>
            <person name="de Groot N.N."/>
        </authorList>
    </citation>
    <scope>NUCLEOTIDE SEQUENCE [LARGE SCALE GENOMIC DNA]</scope>
    <source>
        <strain evidence="2 3">DSM 44149</strain>
    </source>
</reference>
<dbReference type="STRING" id="211114.SAMN04489726_7692"/>
<name>A0A1H0DB08_ALLAB</name>
<feature type="transmembrane region" description="Helical" evidence="1">
    <location>
        <begin position="27"/>
        <end position="44"/>
    </location>
</feature>
<keyword evidence="3" id="KW-1185">Reference proteome</keyword>
<evidence type="ECO:0000313" key="3">
    <source>
        <dbReference type="Proteomes" id="UP000183376"/>
    </source>
</evidence>
<evidence type="ECO:0000313" key="2">
    <source>
        <dbReference type="EMBL" id="SDN67249.1"/>
    </source>
</evidence>
<feature type="transmembrane region" description="Helical" evidence="1">
    <location>
        <begin position="5"/>
        <end position="21"/>
    </location>
</feature>
<accession>A0A1H0DB08</accession>
<protein>
    <submittedName>
        <fullName evidence="2">Uncharacterized protein</fullName>
    </submittedName>
</protein>